<name>A0A2L0H5C4_RHIFR</name>
<accession>A0A2L0H5C4</accession>
<dbReference type="EMBL" id="CP024307">
    <property type="protein sequence ID" value="AUX76681.1"/>
    <property type="molecule type" value="Genomic_DNA"/>
</dbReference>
<proteinExistence type="predicted"/>
<sequence>MSVIRVGRARLAMALPQHRKQLLSIKSAELDDLFEAYALSAAALERLSTQTPIQPELVAEYRDICASIQTEVLRLLAGSGAAGNA</sequence>
<protein>
    <submittedName>
        <fullName evidence="1">Uncharacterized protein</fullName>
    </submittedName>
</protein>
<dbReference type="AlphaFoldDB" id="A0A2L0H5C4"/>
<evidence type="ECO:0000313" key="2">
    <source>
        <dbReference type="Proteomes" id="UP000239340"/>
    </source>
</evidence>
<gene>
    <name evidence="1" type="ORF">NXT3_CH02116</name>
</gene>
<reference evidence="1 2" key="1">
    <citation type="submission" date="2017-10" db="EMBL/GenBank/DDBJ databases">
        <title>Analysis of the genome sequences of Rhizobium populations associated to common bean (phaseolus vulgaris).</title>
        <authorList>
            <person name="Bustos P."/>
            <person name="Santamaria R.I."/>
            <person name="Miranda-Sanchez F."/>
            <person name="Perez-Carrascal O."/>
            <person name="Juarez S."/>
            <person name="Lozano L."/>
            <person name="Martinez-Flores I."/>
            <person name="Vinuesa P."/>
            <person name="Martinez-Romero E."/>
            <person name="Cevallos M.A."/>
            <person name="Romero D."/>
            <person name="Davila G."/>
            <person name="Gonzalez V."/>
        </authorList>
    </citation>
    <scope>NUCLEOTIDE SEQUENCE [LARGE SCALE GENOMIC DNA]</scope>
    <source>
        <strain evidence="1 2">NXT3</strain>
    </source>
</reference>
<dbReference type="Proteomes" id="UP000239340">
    <property type="component" value="Chromosome"/>
</dbReference>
<organism evidence="1 2">
    <name type="scientific">Rhizobium fredii</name>
    <name type="common">Sinorhizobium fredii</name>
    <dbReference type="NCBI Taxonomy" id="380"/>
    <lineage>
        <taxon>Bacteria</taxon>
        <taxon>Pseudomonadati</taxon>
        <taxon>Pseudomonadota</taxon>
        <taxon>Alphaproteobacteria</taxon>
        <taxon>Hyphomicrobiales</taxon>
        <taxon>Rhizobiaceae</taxon>
        <taxon>Sinorhizobium/Ensifer group</taxon>
        <taxon>Sinorhizobium</taxon>
    </lineage>
</organism>
<evidence type="ECO:0000313" key="1">
    <source>
        <dbReference type="EMBL" id="AUX76681.1"/>
    </source>
</evidence>